<keyword evidence="5" id="KW-0812">Transmembrane</keyword>
<dbReference type="PRINTS" id="PR01021">
    <property type="entry name" value="OMPADOMAIN"/>
</dbReference>
<keyword evidence="2 4" id="KW-0472">Membrane</keyword>
<keyword evidence="5" id="KW-1133">Transmembrane helix</keyword>
<evidence type="ECO:0000256" key="1">
    <source>
        <dbReference type="ARBA" id="ARBA00004442"/>
    </source>
</evidence>
<evidence type="ECO:0000256" key="5">
    <source>
        <dbReference type="SAM" id="Phobius"/>
    </source>
</evidence>
<keyword evidence="3" id="KW-0998">Cell outer membrane</keyword>
<evidence type="ECO:0000313" key="8">
    <source>
        <dbReference type="Proteomes" id="UP001595907"/>
    </source>
</evidence>
<dbReference type="PROSITE" id="PS51257">
    <property type="entry name" value="PROKAR_LIPOPROTEIN"/>
    <property type="match status" value="1"/>
</dbReference>
<comment type="subcellular location">
    <subcellularLocation>
        <location evidence="1">Cell outer membrane</location>
    </subcellularLocation>
</comment>
<evidence type="ECO:0000256" key="3">
    <source>
        <dbReference type="ARBA" id="ARBA00023237"/>
    </source>
</evidence>
<dbReference type="Gene3D" id="3.30.1330.60">
    <property type="entry name" value="OmpA-like domain"/>
    <property type="match status" value="1"/>
</dbReference>
<organism evidence="7 8">
    <name type="scientific">Ferruginibacter yonginensis</name>
    <dbReference type="NCBI Taxonomy" id="1310416"/>
    <lineage>
        <taxon>Bacteria</taxon>
        <taxon>Pseudomonadati</taxon>
        <taxon>Bacteroidota</taxon>
        <taxon>Chitinophagia</taxon>
        <taxon>Chitinophagales</taxon>
        <taxon>Chitinophagaceae</taxon>
        <taxon>Ferruginibacter</taxon>
    </lineage>
</organism>
<feature type="domain" description="OmpA-like" evidence="6">
    <location>
        <begin position="109"/>
        <end position="226"/>
    </location>
</feature>
<dbReference type="InterPro" id="IPR050330">
    <property type="entry name" value="Bact_OuterMem_StrucFunc"/>
</dbReference>
<dbReference type="InterPro" id="IPR006664">
    <property type="entry name" value="OMP_bac"/>
</dbReference>
<dbReference type="Proteomes" id="UP001595907">
    <property type="component" value="Unassembled WGS sequence"/>
</dbReference>
<dbReference type="PANTHER" id="PTHR30329">
    <property type="entry name" value="STATOR ELEMENT OF FLAGELLAR MOTOR COMPLEX"/>
    <property type="match status" value="1"/>
</dbReference>
<dbReference type="CDD" id="cd07185">
    <property type="entry name" value="OmpA_C-like"/>
    <property type="match status" value="1"/>
</dbReference>
<dbReference type="RefSeq" id="WP_379708633.1">
    <property type="nucleotide sequence ID" value="NZ_JBHSCZ010000002.1"/>
</dbReference>
<proteinExistence type="predicted"/>
<keyword evidence="8" id="KW-1185">Reference proteome</keyword>
<feature type="transmembrane region" description="Helical" evidence="5">
    <location>
        <begin position="60"/>
        <end position="78"/>
    </location>
</feature>
<evidence type="ECO:0000256" key="4">
    <source>
        <dbReference type="PROSITE-ProRule" id="PRU00473"/>
    </source>
</evidence>
<dbReference type="Pfam" id="PF00691">
    <property type="entry name" value="OmpA"/>
    <property type="match status" value="1"/>
</dbReference>
<protein>
    <submittedName>
        <fullName evidence="7">OmpA family protein</fullName>
    </submittedName>
</protein>
<evidence type="ECO:0000259" key="6">
    <source>
        <dbReference type="PROSITE" id="PS51123"/>
    </source>
</evidence>
<evidence type="ECO:0000313" key="7">
    <source>
        <dbReference type="EMBL" id="MFC4262815.1"/>
    </source>
</evidence>
<comment type="caution">
    <text evidence="7">The sequence shown here is derived from an EMBL/GenBank/DDBJ whole genome shotgun (WGS) entry which is preliminary data.</text>
</comment>
<dbReference type="InterPro" id="IPR006665">
    <property type="entry name" value="OmpA-like"/>
</dbReference>
<evidence type="ECO:0000256" key="2">
    <source>
        <dbReference type="ARBA" id="ARBA00023136"/>
    </source>
</evidence>
<feature type="transmembrane region" description="Helical" evidence="5">
    <location>
        <begin position="34"/>
        <end position="53"/>
    </location>
</feature>
<dbReference type="PANTHER" id="PTHR30329:SF21">
    <property type="entry name" value="LIPOPROTEIN YIAD-RELATED"/>
    <property type="match status" value="1"/>
</dbReference>
<dbReference type="InterPro" id="IPR036737">
    <property type="entry name" value="OmpA-like_sf"/>
</dbReference>
<dbReference type="PRINTS" id="PR01023">
    <property type="entry name" value="NAFLGMOTY"/>
</dbReference>
<dbReference type="Pfam" id="PF13488">
    <property type="entry name" value="Gly-zipper_Omp"/>
    <property type="match status" value="1"/>
</dbReference>
<dbReference type="EMBL" id="JBHSCZ010000002">
    <property type="protein sequence ID" value="MFC4262815.1"/>
    <property type="molecule type" value="Genomic_DNA"/>
</dbReference>
<accession>A0ABV8QRE0</accession>
<gene>
    <name evidence="7" type="ORF">ACFOWM_08005</name>
</gene>
<sequence length="239" mass="24811">MKNIISKSVLAIASIIIIAASCDATRRTSNQNKGAAIGAVGGAVIGGILGNNVGNKNNTALGAILGAAVGGVAGGIIGNKMDKQAEKIKTEIPGAKVERVGEGINVTFDENNPDGSKAGVYFATGKYNITPNSQLAIDKLEKIFTEYPETNILVEGHTDNVGTDASNMLLSQRRAEAVGAALKAGGLANNRLTVKWYGESQPKADNATAEGKALNRRVEFSITANEKMKADAKAEAEKQ</sequence>
<dbReference type="PROSITE" id="PS51123">
    <property type="entry name" value="OMPA_2"/>
    <property type="match status" value="1"/>
</dbReference>
<reference evidence="8" key="1">
    <citation type="journal article" date="2019" name="Int. J. Syst. Evol. Microbiol.">
        <title>The Global Catalogue of Microorganisms (GCM) 10K type strain sequencing project: providing services to taxonomists for standard genome sequencing and annotation.</title>
        <authorList>
            <consortium name="The Broad Institute Genomics Platform"/>
            <consortium name="The Broad Institute Genome Sequencing Center for Infectious Disease"/>
            <person name="Wu L."/>
            <person name="Ma J."/>
        </authorList>
    </citation>
    <scope>NUCLEOTIDE SEQUENCE [LARGE SCALE GENOMIC DNA]</scope>
    <source>
        <strain evidence="8">CECT 8289</strain>
    </source>
</reference>
<dbReference type="SUPFAM" id="SSF103088">
    <property type="entry name" value="OmpA-like"/>
    <property type="match status" value="1"/>
</dbReference>
<name>A0ABV8QRE0_9BACT</name>
<dbReference type="InterPro" id="IPR039567">
    <property type="entry name" value="Gly-zipper"/>
</dbReference>